<dbReference type="AlphaFoldDB" id="A0AAD7AN45"/>
<keyword evidence="3" id="KW-1185">Reference proteome</keyword>
<accession>A0AAD7AN45</accession>
<comment type="caution">
    <text evidence="2">The sequence shown here is derived from an EMBL/GenBank/DDBJ whole genome shotgun (WGS) entry which is preliminary data.</text>
</comment>
<evidence type="ECO:0000313" key="2">
    <source>
        <dbReference type="EMBL" id="KAJ7363825.1"/>
    </source>
</evidence>
<sequence>MQMVVFGPPGETRHFHEKYISSHILERQLEVVKNRPLSPAISTNHTRDRCPSTSTAPSRKPTSTTRSSAGRTLSWAGNITLKMLSGVDMASAADRARLESLLCTGLIAVAHTKPEFAMQPFSDAHPPVFFVPRADEFGVTLYADDLDSEGPGLVAHLGKPVGTATVILGSNVFTDWSHINQDAAFSAGRNTGNAHEAGHAADWGAEGSSRFLADRTADEFGRILANRESWKEAVESAAMNILQ</sequence>
<dbReference type="Proteomes" id="UP001218218">
    <property type="component" value="Unassembled WGS sequence"/>
</dbReference>
<gene>
    <name evidence="2" type="ORF">DFH08DRAFT_798294</name>
</gene>
<protein>
    <submittedName>
        <fullName evidence="2">Uncharacterized protein</fullName>
    </submittedName>
</protein>
<feature type="region of interest" description="Disordered" evidence="1">
    <location>
        <begin position="38"/>
        <end position="71"/>
    </location>
</feature>
<dbReference type="EMBL" id="JARIHO010000003">
    <property type="protein sequence ID" value="KAJ7363825.1"/>
    <property type="molecule type" value="Genomic_DNA"/>
</dbReference>
<evidence type="ECO:0000256" key="1">
    <source>
        <dbReference type="SAM" id="MobiDB-lite"/>
    </source>
</evidence>
<name>A0AAD7AN45_9AGAR</name>
<feature type="compositionally biased region" description="Low complexity" evidence="1">
    <location>
        <begin position="51"/>
        <end position="69"/>
    </location>
</feature>
<reference evidence="2" key="1">
    <citation type="submission" date="2023-03" db="EMBL/GenBank/DDBJ databases">
        <title>Massive genome expansion in bonnet fungi (Mycena s.s.) driven by repeated elements and novel gene families across ecological guilds.</title>
        <authorList>
            <consortium name="Lawrence Berkeley National Laboratory"/>
            <person name="Harder C.B."/>
            <person name="Miyauchi S."/>
            <person name="Viragh M."/>
            <person name="Kuo A."/>
            <person name="Thoen E."/>
            <person name="Andreopoulos B."/>
            <person name="Lu D."/>
            <person name="Skrede I."/>
            <person name="Drula E."/>
            <person name="Henrissat B."/>
            <person name="Morin E."/>
            <person name="Kohler A."/>
            <person name="Barry K."/>
            <person name="LaButti K."/>
            <person name="Morin E."/>
            <person name="Salamov A."/>
            <person name="Lipzen A."/>
            <person name="Mereny Z."/>
            <person name="Hegedus B."/>
            <person name="Baldrian P."/>
            <person name="Stursova M."/>
            <person name="Weitz H."/>
            <person name="Taylor A."/>
            <person name="Grigoriev I.V."/>
            <person name="Nagy L.G."/>
            <person name="Martin F."/>
            <person name="Kauserud H."/>
        </authorList>
    </citation>
    <scope>NUCLEOTIDE SEQUENCE</scope>
    <source>
        <strain evidence="2">CBHHK002</strain>
    </source>
</reference>
<evidence type="ECO:0000313" key="3">
    <source>
        <dbReference type="Proteomes" id="UP001218218"/>
    </source>
</evidence>
<proteinExistence type="predicted"/>
<organism evidence="2 3">
    <name type="scientific">Mycena albidolilacea</name>
    <dbReference type="NCBI Taxonomy" id="1033008"/>
    <lineage>
        <taxon>Eukaryota</taxon>
        <taxon>Fungi</taxon>
        <taxon>Dikarya</taxon>
        <taxon>Basidiomycota</taxon>
        <taxon>Agaricomycotina</taxon>
        <taxon>Agaricomycetes</taxon>
        <taxon>Agaricomycetidae</taxon>
        <taxon>Agaricales</taxon>
        <taxon>Marasmiineae</taxon>
        <taxon>Mycenaceae</taxon>
        <taxon>Mycena</taxon>
    </lineage>
</organism>